<gene>
    <name evidence="2" type="ORF">CHS0354_026624</name>
</gene>
<accession>A0AAE0SIR7</accession>
<comment type="caution">
    <text evidence="2">The sequence shown here is derived from an EMBL/GenBank/DDBJ whole genome shotgun (WGS) entry which is preliminary data.</text>
</comment>
<protein>
    <submittedName>
        <fullName evidence="2">Uncharacterized protein</fullName>
    </submittedName>
</protein>
<reference evidence="2" key="2">
    <citation type="journal article" date="2021" name="Genome Biol. Evol.">
        <title>Developing a high-quality reference genome for a parasitic bivalve with doubly uniparental inheritance (Bivalvia: Unionida).</title>
        <authorList>
            <person name="Smith C.H."/>
        </authorList>
    </citation>
    <scope>NUCLEOTIDE SEQUENCE</scope>
    <source>
        <strain evidence="2">CHS0354</strain>
        <tissue evidence="2">Mantle</tissue>
    </source>
</reference>
<evidence type="ECO:0000256" key="1">
    <source>
        <dbReference type="SAM" id="MobiDB-lite"/>
    </source>
</evidence>
<evidence type="ECO:0000313" key="3">
    <source>
        <dbReference type="Proteomes" id="UP001195483"/>
    </source>
</evidence>
<proteinExistence type="predicted"/>
<feature type="region of interest" description="Disordered" evidence="1">
    <location>
        <begin position="213"/>
        <end position="237"/>
    </location>
</feature>
<sequence length="237" mass="26552">MIFLIRKFGFLVSMPFDTLRKGDFQRARSPIDFEVKGAGNCKGRSSFIARLKPEGLEKNLNLNEKKKLGLPAWLSPLNTFRRLAHLTSPKGTPIVPSEMPAGIRKPGERQRTQHGGFGTGHPKFACSPSRGAPLRWLGSVRRMDTGQIPQKGDLLYVEKTESHDRFGGPTSAYKDFLQKGEGGNSQFQRKTIGRLCLTTLRGARFCCKRGIQKPGEREKKQTRKPPQFNFNLKPAGK</sequence>
<reference evidence="2" key="1">
    <citation type="journal article" date="2021" name="Genome Biol. Evol.">
        <title>A High-Quality Reference Genome for a Parasitic Bivalve with Doubly Uniparental Inheritance (Bivalvia: Unionida).</title>
        <authorList>
            <person name="Smith C.H."/>
        </authorList>
    </citation>
    <scope>NUCLEOTIDE SEQUENCE</scope>
    <source>
        <strain evidence="2">CHS0354</strain>
    </source>
</reference>
<evidence type="ECO:0000313" key="2">
    <source>
        <dbReference type="EMBL" id="KAK3592503.1"/>
    </source>
</evidence>
<dbReference type="Proteomes" id="UP001195483">
    <property type="component" value="Unassembled WGS sequence"/>
</dbReference>
<organism evidence="2 3">
    <name type="scientific">Potamilus streckersoni</name>
    <dbReference type="NCBI Taxonomy" id="2493646"/>
    <lineage>
        <taxon>Eukaryota</taxon>
        <taxon>Metazoa</taxon>
        <taxon>Spiralia</taxon>
        <taxon>Lophotrochozoa</taxon>
        <taxon>Mollusca</taxon>
        <taxon>Bivalvia</taxon>
        <taxon>Autobranchia</taxon>
        <taxon>Heteroconchia</taxon>
        <taxon>Palaeoheterodonta</taxon>
        <taxon>Unionida</taxon>
        <taxon>Unionoidea</taxon>
        <taxon>Unionidae</taxon>
        <taxon>Ambleminae</taxon>
        <taxon>Lampsilini</taxon>
        <taxon>Potamilus</taxon>
    </lineage>
</organism>
<reference evidence="2" key="3">
    <citation type="submission" date="2023-05" db="EMBL/GenBank/DDBJ databases">
        <authorList>
            <person name="Smith C.H."/>
        </authorList>
    </citation>
    <scope>NUCLEOTIDE SEQUENCE</scope>
    <source>
        <strain evidence="2">CHS0354</strain>
        <tissue evidence="2">Mantle</tissue>
    </source>
</reference>
<keyword evidence="3" id="KW-1185">Reference proteome</keyword>
<dbReference type="AlphaFoldDB" id="A0AAE0SIR7"/>
<feature type="region of interest" description="Disordered" evidence="1">
    <location>
        <begin position="88"/>
        <end position="124"/>
    </location>
</feature>
<name>A0AAE0SIR7_9BIVA</name>
<dbReference type="EMBL" id="JAEAOA010001590">
    <property type="protein sequence ID" value="KAK3592503.1"/>
    <property type="molecule type" value="Genomic_DNA"/>
</dbReference>